<organism evidence="1 2">
    <name type="scientific">Fusarium gaditjirri</name>
    <dbReference type="NCBI Taxonomy" id="282569"/>
    <lineage>
        <taxon>Eukaryota</taxon>
        <taxon>Fungi</taxon>
        <taxon>Dikarya</taxon>
        <taxon>Ascomycota</taxon>
        <taxon>Pezizomycotina</taxon>
        <taxon>Sordariomycetes</taxon>
        <taxon>Hypocreomycetidae</taxon>
        <taxon>Hypocreales</taxon>
        <taxon>Nectriaceae</taxon>
        <taxon>Fusarium</taxon>
        <taxon>Fusarium nisikadoi species complex</taxon>
    </lineage>
</organism>
<comment type="caution">
    <text evidence="1">The sequence shown here is derived from an EMBL/GenBank/DDBJ whole genome shotgun (WGS) entry which is preliminary data.</text>
</comment>
<gene>
    <name evidence="1" type="ORF">FGADI_10674</name>
</gene>
<name>A0A8H4WRD5_9HYPO</name>
<dbReference type="OrthoDB" id="4425169at2759"/>
<reference evidence="1" key="2">
    <citation type="submission" date="2020-05" db="EMBL/GenBank/DDBJ databases">
        <authorList>
            <person name="Kim H.-S."/>
            <person name="Proctor R.H."/>
            <person name="Brown D.W."/>
        </authorList>
    </citation>
    <scope>NUCLEOTIDE SEQUENCE</scope>
    <source>
        <strain evidence="1">NRRL 45417</strain>
    </source>
</reference>
<dbReference type="EMBL" id="JABFAI010000297">
    <property type="protein sequence ID" value="KAF4947044.1"/>
    <property type="molecule type" value="Genomic_DNA"/>
</dbReference>
<protein>
    <submittedName>
        <fullName evidence="1">Uncharacterized protein</fullName>
    </submittedName>
</protein>
<sequence>MAITEVIFPKLKPDQALLKQLASTLPTAAKTTFSGVPGLSGYYRGKVIEAQNVSQAAKFDHSGLVLVLDSGSTTTSKYTQYIKVENLGSEDKSVENSWRNLTREMGLDAKSFHACGVQDSDGAFMGMIGWSSLETLKSKNEKESVKKALHQLAKHGDVTAFVLELSKQS</sequence>
<evidence type="ECO:0000313" key="2">
    <source>
        <dbReference type="Proteomes" id="UP000604273"/>
    </source>
</evidence>
<proteinExistence type="predicted"/>
<dbReference type="Proteomes" id="UP000604273">
    <property type="component" value="Unassembled WGS sequence"/>
</dbReference>
<evidence type="ECO:0000313" key="1">
    <source>
        <dbReference type="EMBL" id="KAF4947044.1"/>
    </source>
</evidence>
<dbReference type="AlphaFoldDB" id="A0A8H4WRD5"/>
<reference evidence="1" key="1">
    <citation type="journal article" date="2020" name="BMC Genomics">
        <title>Correction to: Identification and distribution of gene clusters required for synthesis of sphingolipid metabolism inhibitors in diverse species of the filamentous fungus Fusarium.</title>
        <authorList>
            <person name="Kim H.S."/>
            <person name="Lohmar J.M."/>
            <person name="Busman M."/>
            <person name="Brown D.W."/>
            <person name="Naumann T.A."/>
            <person name="Divon H.H."/>
            <person name="Lysoe E."/>
            <person name="Uhlig S."/>
            <person name="Proctor R.H."/>
        </authorList>
    </citation>
    <scope>NUCLEOTIDE SEQUENCE</scope>
    <source>
        <strain evidence="1">NRRL 45417</strain>
    </source>
</reference>
<keyword evidence="2" id="KW-1185">Reference proteome</keyword>
<accession>A0A8H4WRD5</accession>